<evidence type="ECO:0000256" key="1">
    <source>
        <dbReference type="SAM" id="MobiDB-lite"/>
    </source>
</evidence>
<feature type="compositionally biased region" description="Pro residues" evidence="1">
    <location>
        <begin position="1"/>
        <end position="16"/>
    </location>
</feature>
<feature type="region of interest" description="Disordered" evidence="1">
    <location>
        <begin position="70"/>
        <end position="104"/>
    </location>
</feature>
<dbReference type="EMBL" id="JADNYJ010000029">
    <property type="protein sequence ID" value="KAF8903705.1"/>
    <property type="molecule type" value="Genomic_DNA"/>
</dbReference>
<dbReference type="AlphaFoldDB" id="A0A9P5NRD7"/>
<keyword evidence="3" id="KW-1185">Reference proteome</keyword>
<feature type="region of interest" description="Disordered" evidence="1">
    <location>
        <begin position="1"/>
        <end position="55"/>
    </location>
</feature>
<dbReference type="OrthoDB" id="2507647at2759"/>
<sequence length="385" mass="42275">MRARPPSFPPPPPPVFPSAEGFIFHPTQQPATAGPSSSRQTVPAPQAAPVSHHVPTMGFGGALLSSRAQSIQRSAARQARSAAITRRRSTNARGPGEALPSWLRDDDEDDASIVHLNFFLDNNFNDFEYARHHHFTQRRPFKESRENDQYRFTFDFAPEDEDVPRSRFFPPTSADEPIILDDDDDLTSKRSARQSSGVHESSSGAGKLNTVLVCAKCLDPLVLNAGLDPQEGQFRRVWGLRCGHLIDEKCLNELGQPVHQAEDVIVDRKGKGKAKAVQHKHTYGDAVPELQSLAEAEVPNIRSRLRSRGSNLLPSLPSSNGGSSSSASGSFDQFEEFEWRCPVANCGRVHVSVKMDGIWGPEKQRDVKGVKGLQTEARGAVAIFA</sequence>
<dbReference type="Proteomes" id="UP000724874">
    <property type="component" value="Unassembled WGS sequence"/>
</dbReference>
<organism evidence="2 3">
    <name type="scientific">Gymnopilus junonius</name>
    <name type="common">Spectacular rustgill mushroom</name>
    <name type="synonym">Gymnopilus spectabilis subsp. junonius</name>
    <dbReference type="NCBI Taxonomy" id="109634"/>
    <lineage>
        <taxon>Eukaryota</taxon>
        <taxon>Fungi</taxon>
        <taxon>Dikarya</taxon>
        <taxon>Basidiomycota</taxon>
        <taxon>Agaricomycotina</taxon>
        <taxon>Agaricomycetes</taxon>
        <taxon>Agaricomycetidae</taxon>
        <taxon>Agaricales</taxon>
        <taxon>Agaricineae</taxon>
        <taxon>Hymenogastraceae</taxon>
        <taxon>Gymnopilus</taxon>
    </lineage>
</organism>
<proteinExistence type="predicted"/>
<accession>A0A9P5NRD7</accession>
<feature type="compositionally biased region" description="Polar residues" evidence="1">
    <location>
        <begin position="193"/>
        <end position="204"/>
    </location>
</feature>
<protein>
    <submittedName>
        <fullName evidence="2">Uncharacterized protein</fullName>
    </submittedName>
</protein>
<evidence type="ECO:0000313" key="3">
    <source>
        <dbReference type="Proteomes" id="UP000724874"/>
    </source>
</evidence>
<gene>
    <name evidence="2" type="ORF">CPB84DRAFT_1773957</name>
</gene>
<name>A0A9P5NRD7_GYMJU</name>
<evidence type="ECO:0000313" key="2">
    <source>
        <dbReference type="EMBL" id="KAF8903705.1"/>
    </source>
</evidence>
<reference evidence="2" key="1">
    <citation type="submission" date="2020-11" db="EMBL/GenBank/DDBJ databases">
        <authorList>
            <consortium name="DOE Joint Genome Institute"/>
            <person name="Ahrendt S."/>
            <person name="Riley R."/>
            <person name="Andreopoulos W."/>
            <person name="LaButti K."/>
            <person name="Pangilinan J."/>
            <person name="Ruiz-duenas F.J."/>
            <person name="Barrasa J.M."/>
            <person name="Sanchez-Garcia M."/>
            <person name="Camarero S."/>
            <person name="Miyauchi S."/>
            <person name="Serrano A."/>
            <person name="Linde D."/>
            <person name="Babiker R."/>
            <person name="Drula E."/>
            <person name="Ayuso-Fernandez I."/>
            <person name="Pacheco R."/>
            <person name="Padilla G."/>
            <person name="Ferreira P."/>
            <person name="Barriuso J."/>
            <person name="Kellner H."/>
            <person name="Castanera R."/>
            <person name="Alfaro M."/>
            <person name="Ramirez L."/>
            <person name="Pisabarro A.G."/>
            <person name="Kuo A."/>
            <person name="Tritt A."/>
            <person name="Lipzen A."/>
            <person name="He G."/>
            <person name="Yan M."/>
            <person name="Ng V."/>
            <person name="Cullen D."/>
            <person name="Martin F."/>
            <person name="Rosso M.-N."/>
            <person name="Henrissat B."/>
            <person name="Hibbett D."/>
            <person name="Martinez A.T."/>
            <person name="Grigoriev I.V."/>
        </authorList>
    </citation>
    <scope>NUCLEOTIDE SEQUENCE</scope>
    <source>
        <strain evidence="2">AH 44721</strain>
    </source>
</reference>
<feature type="compositionally biased region" description="Polar residues" evidence="1">
    <location>
        <begin position="26"/>
        <end position="43"/>
    </location>
</feature>
<feature type="region of interest" description="Disordered" evidence="1">
    <location>
        <begin position="162"/>
        <end position="204"/>
    </location>
</feature>
<feature type="compositionally biased region" description="Low complexity" evidence="1">
    <location>
        <begin position="70"/>
        <end position="84"/>
    </location>
</feature>
<comment type="caution">
    <text evidence="2">The sequence shown here is derived from an EMBL/GenBank/DDBJ whole genome shotgun (WGS) entry which is preliminary data.</text>
</comment>